<gene>
    <name evidence="2" type="ORF">FGL83_02515</name>
</gene>
<feature type="transmembrane region" description="Helical" evidence="1">
    <location>
        <begin position="57"/>
        <end position="83"/>
    </location>
</feature>
<accession>A0AAP9EBI6</accession>
<protein>
    <submittedName>
        <fullName evidence="2">Phospholipid phosphatase</fullName>
    </submittedName>
</protein>
<keyword evidence="1" id="KW-0812">Transmembrane</keyword>
<dbReference type="RefSeq" id="WP_147000809.1">
    <property type="nucleotide sequence ID" value="NZ_CP042387.1"/>
</dbReference>
<keyword evidence="1" id="KW-0472">Membrane</keyword>
<dbReference type="Proteomes" id="UP000321298">
    <property type="component" value="Chromosome"/>
</dbReference>
<feature type="transmembrane region" description="Helical" evidence="1">
    <location>
        <begin position="155"/>
        <end position="171"/>
    </location>
</feature>
<dbReference type="EMBL" id="CP042387">
    <property type="protein sequence ID" value="QEA43638.1"/>
    <property type="molecule type" value="Genomic_DNA"/>
</dbReference>
<feature type="transmembrane region" description="Helical" evidence="1">
    <location>
        <begin position="90"/>
        <end position="114"/>
    </location>
</feature>
<keyword evidence="1" id="KW-1133">Transmembrane helix</keyword>
<evidence type="ECO:0000313" key="2">
    <source>
        <dbReference type="EMBL" id="QEA43638.1"/>
    </source>
</evidence>
<evidence type="ECO:0000256" key="1">
    <source>
        <dbReference type="SAM" id="Phobius"/>
    </source>
</evidence>
<feature type="transmembrane region" description="Helical" evidence="1">
    <location>
        <begin position="129"/>
        <end position="148"/>
    </location>
</feature>
<reference evidence="2 3" key="1">
    <citation type="submission" date="2019-06" db="EMBL/GenBank/DDBJ databases">
        <title>Genome analyses of bacteria isolated from kimchi.</title>
        <authorList>
            <person name="Lee S."/>
            <person name="Ahn S."/>
            <person name="Roh S."/>
        </authorList>
    </citation>
    <scope>NUCLEOTIDE SEQUENCE [LARGE SCALE GENOMIC DNA]</scope>
    <source>
        <strain evidence="2 3">CBA3625</strain>
    </source>
</reference>
<sequence length="218" mass="25232">MLIQPDKLRKCLMLIFGGLFLILAIQVRFNLLFIHVMNDGAELAVHNFIPQFVQQGIGFAGLLTHYWLAILGIIGLSGLFYLVNYKIAMGWLIATQILGLLVVELLSTVLTTYWDKGFKMGPMMPDLLLVWWFQILAVIAVIIVPRLTANWQWQWGIQLLVVFVWCLMALARMQQNGMPLSSELGALCFGYFWWQLSEQQYRRHAKHWRHVLEIDTLI</sequence>
<keyword evidence="3" id="KW-1185">Reference proteome</keyword>
<organism evidence="2 3">
    <name type="scientific">Leuconostoc lactis</name>
    <dbReference type="NCBI Taxonomy" id="1246"/>
    <lineage>
        <taxon>Bacteria</taxon>
        <taxon>Bacillati</taxon>
        <taxon>Bacillota</taxon>
        <taxon>Bacilli</taxon>
        <taxon>Lactobacillales</taxon>
        <taxon>Lactobacillaceae</taxon>
        <taxon>Leuconostoc</taxon>
    </lineage>
</organism>
<evidence type="ECO:0000313" key="3">
    <source>
        <dbReference type="Proteomes" id="UP000321298"/>
    </source>
</evidence>
<proteinExistence type="predicted"/>
<dbReference type="GeneID" id="66531051"/>
<name>A0AAP9EBI6_LEULA</name>
<dbReference type="AlphaFoldDB" id="A0AAP9EBI6"/>
<feature type="transmembrane region" description="Helical" evidence="1">
    <location>
        <begin position="12"/>
        <end position="37"/>
    </location>
</feature>